<dbReference type="RefSeq" id="WP_394828285.1">
    <property type="nucleotide sequence ID" value="NZ_CP089984.1"/>
</dbReference>
<reference evidence="5 6" key="1">
    <citation type="submission" date="2021-12" db="EMBL/GenBank/DDBJ databases">
        <title>Discovery of the Pendulisporaceae a myxobacterial family with distinct sporulation behavior and unique specialized metabolism.</title>
        <authorList>
            <person name="Garcia R."/>
            <person name="Popoff A."/>
            <person name="Bader C.D."/>
            <person name="Loehr J."/>
            <person name="Walesch S."/>
            <person name="Walt C."/>
            <person name="Boldt J."/>
            <person name="Bunk B."/>
            <person name="Haeckl F.J.F.P.J."/>
            <person name="Gunesch A.P."/>
            <person name="Birkelbach J."/>
            <person name="Nuebel U."/>
            <person name="Pietschmann T."/>
            <person name="Bach T."/>
            <person name="Mueller R."/>
        </authorList>
    </citation>
    <scope>NUCLEOTIDE SEQUENCE [LARGE SCALE GENOMIC DNA]</scope>
    <source>
        <strain evidence="5 6">MSr11954</strain>
    </source>
</reference>
<sequence length="289" mass="31491">MTSHARQLPIGSKLIIHEIHCQSPRSGRGPLRGGEATHLVFVRRGAFASHVGSREYIADPCTALIAWEETEYRISHPGDAGDDCTVLELGPELAHEILGRLEPRRDFAMQLSPQVQAAYAALWTVLARAHGDVLACEEAALELMFSALDSARPRIPAATKSRRATALAAIELLNDDLAANRPVSALAEEIGCSPSHLMHAFRAEIGATLRGYRLQLRLAAALHRIAAGEDNLAGLAAELGFASHAHLTDTFAHLVGIPPRDVRAWIQRDKDPSASSMRRFLEARIHRRA</sequence>
<protein>
    <submittedName>
        <fullName evidence="5">AraC family transcriptional regulator</fullName>
    </submittedName>
</protein>
<feature type="domain" description="HTH araC/xylS-type" evidence="4">
    <location>
        <begin position="167"/>
        <end position="265"/>
    </location>
</feature>
<gene>
    <name evidence="5" type="ORF">LZC94_15615</name>
</gene>
<keyword evidence="6" id="KW-1185">Reference proteome</keyword>
<dbReference type="Proteomes" id="UP001370348">
    <property type="component" value="Chromosome"/>
</dbReference>
<dbReference type="SUPFAM" id="SSF46689">
    <property type="entry name" value="Homeodomain-like"/>
    <property type="match status" value="2"/>
</dbReference>
<proteinExistence type="predicted"/>
<evidence type="ECO:0000256" key="3">
    <source>
        <dbReference type="ARBA" id="ARBA00023163"/>
    </source>
</evidence>
<keyword evidence="2" id="KW-0238">DNA-binding</keyword>
<dbReference type="SMART" id="SM00342">
    <property type="entry name" value="HTH_ARAC"/>
    <property type="match status" value="1"/>
</dbReference>
<dbReference type="Gene3D" id="1.10.10.60">
    <property type="entry name" value="Homeodomain-like"/>
    <property type="match status" value="1"/>
</dbReference>
<evidence type="ECO:0000259" key="4">
    <source>
        <dbReference type="PROSITE" id="PS01124"/>
    </source>
</evidence>
<evidence type="ECO:0000313" key="6">
    <source>
        <dbReference type="Proteomes" id="UP001370348"/>
    </source>
</evidence>
<dbReference type="Pfam" id="PF12833">
    <property type="entry name" value="HTH_18"/>
    <property type="match status" value="1"/>
</dbReference>
<organism evidence="5 6">
    <name type="scientific">Pendulispora albinea</name>
    <dbReference type="NCBI Taxonomy" id="2741071"/>
    <lineage>
        <taxon>Bacteria</taxon>
        <taxon>Pseudomonadati</taxon>
        <taxon>Myxococcota</taxon>
        <taxon>Myxococcia</taxon>
        <taxon>Myxococcales</taxon>
        <taxon>Sorangiineae</taxon>
        <taxon>Pendulisporaceae</taxon>
        <taxon>Pendulispora</taxon>
    </lineage>
</organism>
<dbReference type="InterPro" id="IPR009057">
    <property type="entry name" value="Homeodomain-like_sf"/>
</dbReference>
<accession>A0ABZ2M815</accession>
<name>A0ABZ2M815_9BACT</name>
<dbReference type="InterPro" id="IPR050204">
    <property type="entry name" value="AraC_XylS_family_regulators"/>
</dbReference>
<dbReference type="PROSITE" id="PS00041">
    <property type="entry name" value="HTH_ARAC_FAMILY_1"/>
    <property type="match status" value="1"/>
</dbReference>
<dbReference type="InterPro" id="IPR018060">
    <property type="entry name" value="HTH_AraC"/>
</dbReference>
<dbReference type="EMBL" id="CP089984">
    <property type="protein sequence ID" value="WXB18653.1"/>
    <property type="molecule type" value="Genomic_DNA"/>
</dbReference>
<dbReference type="InterPro" id="IPR018062">
    <property type="entry name" value="HTH_AraC-typ_CS"/>
</dbReference>
<evidence type="ECO:0000313" key="5">
    <source>
        <dbReference type="EMBL" id="WXB18653.1"/>
    </source>
</evidence>
<keyword evidence="1" id="KW-0805">Transcription regulation</keyword>
<evidence type="ECO:0000256" key="1">
    <source>
        <dbReference type="ARBA" id="ARBA00023015"/>
    </source>
</evidence>
<keyword evidence="3" id="KW-0804">Transcription</keyword>
<evidence type="ECO:0000256" key="2">
    <source>
        <dbReference type="ARBA" id="ARBA00023125"/>
    </source>
</evidence>
<dbReference type="PROSITE" id="PS01124">
    <property type="entry name" value="HTH_ARAC_FAMILY_2"/>
    <property type="match status" value="1"/>
</dbReference>
<dbReference type="PANTHER" id="PTHR46796">
    <property type="entry name" value="HTH-TYPE TRANSCRIPTIONAL ACTIVATOR RHAS-RELATED"/>
    <property type="match status" value="1"/>
</dbReference>